<dbReference type="InterPro" id="IPR029045">
    <property type="entry name" value="ClpP/crotonase-like_dom_sf"/>
</dbReference>
<accession>A0AAQ1JUH4</accession>
<dbReference type="PANTHER" id="PTHR43602">
    <property type="match status" value="1"/>
</dbReference>
<dbReference type="NCBIfam" id="NF006008">
    <property type="entry name" value="PRK08139.1"/>
    <property type="match status" value="1"/>
</dbReference>
<dbReference type="RefSeq" id="WP_080180356.1">
    <property type="nucleotide sequence ID" value="NZ_CADFGN010000003.1"/>
</dbReference>
<evidence type="ECO:0000256" key="5">
    <source>
        <dbReference type="ARBA" id="ARBA00037410"/>
    </source>
</evidence>
<keyword evidence="3" id="KW-0809">Transit peptide</keyword>
<dbReference type="PANTHER" id="PTHR43602:SF1">
    <property type="entry name" value="ENOYL-COA HYDRATASE DOMAIN-CONTAINING PROTEIN 3, MITOCHONDRIAL"/>
    <property type="match status" value="1"/>
</dbReference>
<dbReference type="Proteomes" id="UP000183529">
    <property type="component" value="Unassembled WGS sequence"/>
</dbReference>
<dbReference type="AlphaFoldDB" id="A0AAQ1JUH4"/>
<dbReference type="EMBL" id="FNZM01000008">
    <property type="protein sequence ID" value="SEJ76671.1"/>
    <property type="molecule type" value="Genomic_DNA"/>
</dbReference>
<evidence type="ECO:0000256" key="6">
    <source>
        <dbReference type="ARBA" id="ARBA00040545"/>
    </source>
</evidence>
<gene>
    <name evidence="7" type="ORF">SAMN05216550_108151</name>
</gene>
<reference evidence="7 8" key="1">
    <citation type="submission" date="2016-10" db="EMBL/GenBank/DDBJ databases">
        <authorList>
            <person name="Varghese N."/>
            <person name="Submissions S."/>
        </authorList>
    </citation>
    <scope>NUCLEOTIDE SEQUENCE [LARGE SCALE GENOMIC DNA]</scope>
    <source>
        <strain evidence="7 8">LMG 22274</strain>
    </source>
</reference>
<dbReference type="Gene3D" id="3.90.226.10">
    <property type="entry name" value="2-enoyl-CoA Hydratase, Chain A, domain 1"/>
    <property type="match status" value="1"/>
</dbReference>
<evidence type="ECO:0000256" key="2">
    <source>
        <dbReference type="ARBA" id="ARBA00022832"/>
    </source>
</evidence>
<name>A0AAQ1JUH4_9BURK</name>
<dbReference type="InterPro" id="IPR014748">
    <property type="entry name" value="Enoyl-CoA_hydra_C"/>
</dbReference>
<evidence type="ECO:0000256" key="1">
    <source>
        <dbReference type="ARBA" id="ARBA00005254"/>
    </source>
</evidence>
<comment type="function">
    <text evidence="5">May play a role in fatty acid biosynthesis and insulin sensitivity.</text>
</comment>
<proteinExistence type="inferred from homology"/>
<dbReference type="CDD" id="cd06558">
    <property type="entry name" value="crotonase-like"/>
    <property type="match status" value="1"/>
</dbReference>
<protein>
    <recommendedName>
        <fullName evidence="6">Enoyl-CoA hydratase domain-containing protein 3, mitochondrial</fullName>
    </recommendedName>
</protein>
<comment type="similarity">
    <text evidence="1">Belongs to the enoyl-CoA hydratase/isomerase family.</text>
</comment>
<dbReference type="GO" id="GO:0006631">
    <property type="term" value="P:fatty acid metabolic process"/>
    <property type="evidence" value="ECO:0007669"/>
    <property type="project" value="UniProtKB-KW"/>
</dbReference>
<evidence type="ECO:0000256" key="4">
    <source>
        <dbReference type="ARBA" id="ARBA00023098"/>
    </source>
</evidence>
<dbReference type="InterPro" id="IPR052377">
    <property type="entry name" value="Mitochondrial_ECH-domain"/>
</dbReference>
<dbReference type="Gene3D" id="1.10.12.10">
    <property type="entry name" value="Lyase 2-enoyl-coa Hydratase, Chain A, domain 2"/>
    <property type="match status" value="1"/>
</dbReference>
<dbReference type="SUPFAM" id="SSF52096">
    <property type="entry name" value="ClpP/crotonase"/>
    <property type="match status" value="1"/>
</dbReference>
<organism evidence="7 8">
    <name type="scientific">Paraburkholderia tropica</name>
    <dbReference type="NCBI Taxonomy" id="92647"/>
    <lineage>
        <taxon>Bacteria</taxon>
        <taxon>Pseudomonadati</taxon>
        <taxon>Pseudomonadota</taxon>
        <taxon>Betaproteobacteria</taxon>
        <taxon>Burkholderiales</taxon>
        <taxon>Burkholderiaceae</taxon>
        <taxon>Paraburkholderia</taxon>
    </lineage>
</organism>
<sequence length="278" mass="29131">MCAAAVESSSSSSSAAKASLEHAPLVEVAHDAYGVPGVARLTLNRPDAFNALSEALIDAVHTELAVLARSDARVVVIAAAGRAFCAGHDLKEMRAAPSLDYYKQLFARCSKMMLAIQTMPQPVIARVHGVATAAGCQLVAMCDLAVAADSARFAVSGINLGLFCSTPSVPLTRNVSRKAAFEMLMTGEFIDAQKALREGLVNRVVPADALDAEVTALAASICAKPREVVAAGKGLFYRQLEMGIEAAYQLAGQTMACNMMTDPALDGVQAFIDKRGAK</sequence>
<dbReference type="InterPro" id="IPR001753">
    <property type="entry name" value="Enoyl-CoA_hydra/iso"/>
</dbReference>
<comment type="caution">
    <text evidence="7">The sequence shown here is derived from an EMBL/GenBank/DDBJ whole genome shotgun (WGS) entry which is preliminary data.</text>
</comment>
<evidence type="ECO:0000313" key="7">
    <source>
        <dbReference type="EMBL" id="SEJ76671.1"/>
    </source>
</evidence>
<keyword evidence="2" id="KW-0276">Fatty acid metabolism</keyword>
<dbReference type="Pfam" id="PF00378">
    <property type="entry name" value="ECH_1"/>
    <property type="match status" value="1"/>
</dbReference>
<evidence type="ECO:0000313" key="8">
    <source>
        <dbReference type="Proteomes" id="UP000183529"/>
    </source>
</evidence>
<keyword evidence="4" id="KW-0443">Lipid metabolism</keyword>
<dbReference type="GO" id="GO:0016836">
    <property type="term" value="F:hydro-lyase activity"/>
    <property type="evidence" value="ECO:0007669"/>
    <property type="project" value="TreeGrafter"/>
</dbReference>
<evidence type="ECO:0000256" key="3">
    <source>
        <dbReference type="ARBA" id="ARBA00022946"/>
    </source>
</evidence>